<organism evidence="1 2">
    <name type="scientific">Goodea atripinnis</name>
    <dbReference type="NCBI Taxonomy" id="208336"/>
    <lineage>
        <taxon>Eukaryota</taxon>
        <taxon>Metazoa</taxon>
        <taxon>Chordata</taxon>
        <taxon>Craniata</taxon>
        <taxon>Vertebrata</taxon>
        <taxon>Euteleostomi</taxon>
        <taxon>Actinopterygii</taxon>
        <taxon>Neopterygii</taxon>
        <taxon>Teleostei</taxon>
        <taxon>Neoteleostei</taxon>
        <taxon>Acanthomorphata</taxon>
        <taxon>Ovalentaria</taxon>
        <taxon>Atherinomorphae</taxon>
        <taxon>Cyprinodontiformes</taxon>
        <taxon>Goodeidae</taxon>
        <taxon>Goodea</taxon>
    </lineage>
</organism>
<reference evidence="1 2" key="1">
    <citation type="submission" date="2021-06" db="EMBL/GenBank/DDBJ databases">
        <authorList>
            <person name="Palmer J.M."/>
        </authorList>
    </citation>
    <scope>NUCLEOTIDE SEQUENCE [LARGE SCALE GENOMIC DNA]</scope>
    <source>
        <strain evidence="1 2">GA_2019</strain>
        <tissue evidence="1">Muscle</tissue>
    </source>
</reference>
<dbReference type="EMBL" id="JAHRIO010010386">
    <property type="protein sequence ID" value="MEQ2161225.1"/>
    <property type="molecule type" value="Genomic_DNA"/>
</dbReference>
<gene>
    <name evidence="1" type="ORF">GOODEAATRI_007622</name>
</gene>
<accession>A0ABV0MQ39</accession>
<protein>
    <submittedName>
        <fullName evidence="1">Uncharacterized protein</fullName>
    </submittedName>
</protein>
<keyword evidence="2" id="KW-1185">Reference proteome</keyword>
<evidence type="ECO:0000313" key="2">
    <source>
        <dbReference type="Proteomes" id="UP001476798"/>
    </source>
</evidence>
<name>A0ABV0MQ39_9TELE</name>
<comment type="caution">
    <text evidence="1">The sequence shown here is derived from an EMBL/GenBank/DDBJ whole genome shotgun (WGS) entry which is preliminary data.</text>
</comment>
<evidence type="ECO:0000313" key="1">
    <source>
        <dbReference type="EMBL" id="MEQ2161225.1"/>
    </source>
</evidence>
<sequence length="134" mass="15221">MEHVYSTLQPHMLLNYSALPPMWYLGFETSVPLVSFGVNDCSMRVHSHTQTVSYSTHTLPLQCAAVVMTAFSPATDLICKSNLHISQHPSERGDCVTFLCSAVRETYTYAHRHTQTHQLSLDLIKQKLKKKEKE</sequence>
<proteinExistence type="predicted"/>
<dbReference type="Proteomes" id="UP001476798">
    <property type="component" value="Unassembled WGS sequence"/>
</dbReference>